<gene>
    <name evidence="1" type="ORF">SCF082_LOCUS370</name>
</gene>
<proteinExistence type="predicted"/>
<dbReference type="InterPro" id="IPR005135">
    <property type="entry name" value="Endo/exonuclease/phosphatase"/>
</dbReference>
<evidence type="ECO:0000313" key="2">
    <source>
        <dbReference type="Proteomes" id="UP001642464"/>
    </source>
</evidence>
<name>A0ABP0H712_9DINO</name>
<accession>A0ABP0H712</accession>
<protein>
    <submittedName>
        <fullName evidence="1">Uncharacterized protein</fullName>
    </submittedName>
</protein>
<dbReference type="EMBL" id="CAXAMM010000114">
    <property type="protein sequence ID" value="CAK8986007.1"/>
    <property type="molecule type" value="Genomic_DNA"/>
</dbReference>
<reference evidence="1 2" key="1">
    <citation type="submission" date="2024-02" db="EMBL/GenBank/DDBJ databases">
        <authorList>
            <person name="Chen Y."/>
            <person name="Shah S."/>
            <person name="Dougan E. K."/>
            <person name="Thang M."/>
            <person name="Chan C."/>
        </authorList>
    </citation>
    <scope>NUCLEOTIDE SEQUENCE [LARGE SCALE GENOMIC DNA]</scope>
</reference>
<organism evidence="1 2">
    <name type="scientific">Durusdinium trenchii</name>
    <dbReference type="NCBI Taxonomy" id="1381693"/>
    <lineage>
        <taxon>Eukaryota</taxon>
        <taxon>Sar</taxon>
        <taxon>Alveolata</taxon>
        <taxon>Dinophyceae</taxon>
        <taxon>Suessiales</taxon>
        <taxon>Symbiodiniaceae</taxon>
        <taxon>Durusdinium</taxon>
    </lineage>
</organism>
<dbReference type="InterPro" id="IPR036691">
    <property type="entry name" value="Endo/exonu/phosph_ase_sf"/>
</dbReference>
<keyword evidence="2" id="KW-1185">Reference proteome</keyword>
<comment type="caution">
    <text evidence="1">The sequence shown here is derived from an EMBL/GenBank/DDBJ whole genome shotgun (WGS) entry which is preliminary data.</text>
</comment>
<dbReference type="Gene3D" id="3.60.10.10">
    <property type="entry name" value="Endonuclease/exonuclease/phosphatase"/>
    <property type="match status" value="1"/>
</dbReference>
<evidence type="ECO:0000313" key="1">
    <source>
        <dbReference type="EMBL" id="CAK8986007.1"/>
    </source>
</evidence>
<dbReference type="Pfam" id="PF03372">
    <property type="entry name" value="Exo_endo_phos"/>
    <property type="match status" value="1"/>
</dbReference>
<dbReference type="SUPFAM" id="SSF56219">
    <property type="entry name" value="DNase I-like"/>
    <property type="match status" value="1"/>
</dbReference>
<dbReference type="Proteomes" id="UP001642464">
    <property type="component" value="Unassembled WGS sequence"/>
</dbReference>
<sequence>MPCRRHIALLIPIIVLVPTDLTGVAWSVAAWNQHRKSSYYQRDCLWISLLQKRGHSQQDIFAAIDRLQVHYSAAELQHWVAEHDIVAVQEADPLFCEALGQFLVLRGENDRDGRGVEVESCSALILHNAKCLRTESAILSAPSLGRRTRRASRDHLVTLLERPAGREPAEPAEPAERLVVCSVHLHPPQMFLTKGLTYEKYLDPLRRAIESLAGLNGTENEGVTLQTPCLLLGDFNLDPEHFERLTKGLPFWKQFQMVLPLGETAHHSNPSRRGDFALATGGQWKGRALGDEGFRAFERHARETLEALSGDILQESYVKAEQSCKDAMKWLRRAQRGAQTGHLPELPLEQLSSARVALQRASRSLRNPRIRRTLLNSDHRPLRFDGTLQQAEPQGSVRGRPKKVRT</sequence>